<name>F4YXR4_9CAUD</name>
<dbReference type="GeneID" id="10511790"/>
<evidence type="ECO:0000313" key="1">
    <source>
        <dbReference type="EMBL" id="ADK73454.1"/>
    </source>
</evidence>
<accession>F4YXR4</accession>
<keyword evidence="2" id="KW-1185">Reference proteome</keyword>
<organism evidence="1 2">
    <name type="scientific">Roseobacter phage RDJL Phi 1</name>
    <dbReference type="NCBI Taxonomy" id="562742"/>
    <lineage>
        <taxon>Viruses</taxon>
        <taxon>Duplodnaviria</taxon>
        <taxon>Heunggongvirae</taxon>
        <taxon>Uroviricota</taxon>
        <taxon>Caudoviricetes</taxon>
        <taxon>Xiamenvirus</taxon>
        <taxon>Xiamenvirus RDJL1</taxon>
    </lineage>
</organism>
<gene>
    <name evidence="1" type="ORF">RDJLphi1_gp53</name>
</gene>
<proteinExistence type="predicted"/>
<dbReference type="KEGG" id="vg:10511790"/>
<dbReference type="Proteomes" id="UP000008742">
    <property type="component" value="Segment"/>
</dbReference>
<protein>
    <submittedName>
        <fullName evidence="1">Uncharacterized protein</fullName>
    </submittedName>
</protein>
<reference evidence="1 2" key="1">
    <citation type="journal article" date="2009" name="Appl. Environ. Microbiol.">
        <title>Roseophage RDJL Phi1, infecting the aerobic anoxygenic phototrophic bacterium Roseobacter denitrificans OCh114.</title>
        <authorList>
            <person name="Zhang Y."/>
            <person name="Jiao N."/>
        </authorList>
    </citation>
    <scope>NUCLEOTIDE SEQUENCE [LARGE SCALE GENOMIC DNA]</scope>
</reference>
<sequence>MELTGKNNSWGIKSGLIGLHPAKRNGLVVKNRVRIIGQVPAGSWPQGFRGFMAPATGKTPNSCLLYLFPESHLSQWVSDGGSKRSPDQGVTFQVQDTLRFSVYRHSHHPVVQALRLATKMDFFGHTRTRYHVLLDGDSMTIRVPEREDIQPYRQYRQRDTSQGRLF</sequence>
<dbReference type="RefSeq" id="YP_004421821.1">
    <property type="nucleotide sequence ID" value="NC_015466.1"/>
</dbReference>
<evidence type="ECO:0000313" key="2">
    <source>
        <dbReference type="Proteomes" id="UP000008742"/>
    </source>
</evidence>
<dbReference type="EMBL" id="HM151342">
    <property type="protein sequence ID" value="ADK73454.1"/>
    <property type="molecule type" value="Genomic_DNA"/>
</dbReference>
<reference evidence="1 2" key="2">
    <citation type="journal article" date="2011" name="Virol. J.">
        <title>Complete genome sequence of a marine roseophage provides evidence into the evolution of gene transfer agents in alphaproteobacteria.</title>
        <authorList>
            <person name="Huang S."/>
            <person name="Zhang Y."/>
            <person name="Chen F."/>
            <person name="Jiao N."/>
        </authorList>
    </citation>
    <scope>NUCLEOTIDE SEQUENCE [LARGE SCALE GENOMIC DNA]</scope>
</reference>